<dbReference type="AlphaFoldDB" id="A0A091M529"/>
<feature type="region of interest" description="Disordered" evidence="1">
    <location>
        <begin position="45"/>
        <end position="64"/>
    </location>
</feature>
<gene>
    <name evidence="2" type="ORF">N322_10465</name>
</gene>
<dbReference type="EMBL" id="KK521373">
    <property type="protein sequence ID" value="KFP66521.1"/>
    <property type="molecule type" value="Genomic_DNA"/>
</dbReference>
<name>A0A091M529_CARIC</name>
<feature type="non-terminal residue" evidence="2">
    <location>
        <position position="64"/>
    </location>
</feature>
<feature type="non-terminal residue" evidence="2">
    <location>
        <position position="1"/>
    </location>
</feature>
<reference evidence="2 3" key="1">
    <citation type="submission" date="2014-04" db="EMBL/GenBank/DDBJ databases">
        <title>Genome evolution of avian class.</title>
        <authorList>
            <person name="Zhang G."/>
            <person name="Li C."/>
        </authorList>
    </citation>
    <scope>NUCLEOTIDE SEQUENCE [LARGE SCALE GENOMIC DNA]</scope>
    <source>
        <strain evidence="2">BGI_N322</strain>
    </source>
</reference>
<sequence>DLAGPAAATAVPAVPVGVRAARARTIGSAIAIQTPVTQGAPIAIQTPIGQGGAPIPIQTPITQG</sequence>
<protein>
    <submittedName>
        <fullName evidence="2">Uncharacterized protein</fullName>
    </submittedName>
</protein>
<dbReference type="Proteomes" id="UP000054116">
    <property type="component" value="Unassembled WGS sequence"/>
</dbReference>
<evidence type="ECO:0000313" key="2">
    <source>
        <dbReference type="EMBL" id="KFP66521.1"/>
    </source>
</evidence>
<evidence type="ECO:0000256" key="1">
    <source>
        <dbReference type="SAM" id="MobiDB-lite"/>
    </source>
</evidence>
<accession>A0A091M529</accession>
<proteinExistence type="predicted"/>
<evidence type="ECO:0000313" key="3">
    <source>
        <dbReference type="Proteomes" id="UP000054116"/>
    </source>
</evidence>
<organism evidence="2 3">
    <name type="scientific">Cariama cristata</name>
    <name type="common">Red-legged seriema</name>
    <dbReference type="NCBI Taxonomy" id="54380"/>
    <lineage>
        <taxon>Eukaryota</taxon>
        <taxon>Metazoa</taxon>
        <taxon>Chordata</taxon>
        <taxon>Craniata</taxon>
        <taxon>Vertebrata</taxon>
        <taxon>Euteleostomi</taxon>
        <taxon>Archelosauria</taxon>
        <taxon>Archosauria</taxon>
        <taxon>Dinosauria</taxon>
        <taxon>Saurischia</taxon>
        <taxon>Theropoda</taxon>
        <taxon>Coelurosauria</taxon>
        <taxon>Aves</taxon>
        <taxon>Neognathae</taxon>
        <taxon>Neoaves</taxon>
        <taxon>Telluraves</taxon>
        <taxon>Australaves</taxon>
        <taxon>Cariamiformes</taxon>
        <taxon>Cariamidae</taxon>
        <taxon>Cariama</taxon>
    </lineage>
</organism>
<keyword evidence="3" id="KW-1185">Reference proteome</keyword>